<accession>A0A1X1WCT8</accession>
<keyword evidence="2" id="KW-0378">Hydrolase</keyword>
<gene>
    <name evidence="5" type="ORF">AWC12_23105</name>
</gene>
<dbReference type="EMBL" id="LQPC01000047">
    <property type="protein sequence ID" value="ORV84348.1"/>
    <property type="molecule type" value="Genomic_DNA"/>
</dbReference>
<dbReference type="SUPFAM" id="SSF53271">
    <property type="entry name" value="PRTase-like"/>
    <property type="match status" value="1"/>
</dbReference>
<dbReference type="GO" id="GO:0016740">
    <property type="term" value="F:transferase activity"/>
    <property type="evidence" value="ECO:0007669"/>
    <property type="project" value="UniProtKB-KW"/>
</dbReference>
<evidence type="ECO:0000256" key="1">
    <source>
        <dbReference type="ARBA" id="ARBA00008645"/>
    </source>
</evidence>
<dbReference type="PANTHER" id="PTHR22946:SF9">
    <property type="entry name" value="POLYKETIDE TRANSFERASE AF380"/>
    <property type="match status" value="1"/>
</dbReference>
<dbReference type="InterPro" id="IPR000836">
    <property type="entry name" value="PRTase_dom"/>
</dbReference>
<evidence type="ECO:0000256" key="2">
    <source>
        <dbReference type="ARBA" id="ARBA00022801"/>
    </source>
</evidence>
<dbReference type="SUPFAM" id="SSF53474">
    <property type="entry name" value="alpha/beta-Hydrolases"/>
    <property type="match status" value="1"/>
</dbReference>
<dbReference type="Gene3D" id="3.40.50.2020">
    <property type="match status" value="1"/>
</dbReference>
<sequence length="432" mass="46338">MQLSGNHLAHTGRRLAEYLAPLRSADVVVLGLPRDGVPVAFEVAEALGAPLDVLVVRSLTLPFDPDVTFGAVAEDGIRVVNDRVAQQTALGAEQMAEVEQAQRADLERQVQLYRRAHERVPFFDRVAVIVDDELVNIAPAIAACRLARSRGATRVVVAAPAGSAQVIEALRGHADDVVCPDASPFFFYATVEETRHQRPHTSDDEVIALLDRSRRTCLDAAVQFTSGLVELQGYLTVPHHARGAVIFAHGSGSSRHSLRNRYVAKVLNEAGFATLLFDLLTPAEEADRANVFDIEMLARRLNDATVWLTGRPEIGGLPLGYFGASTGAGAALRAAADSPVDIKAVVSRGGRPDLAGAKLADVTAATLLIVGGRDEMVLELNSRAREAMSAECAIAVVPGATHLFEEPGTLEQVARLARDWFLEKLALHAAPR</sequence>
<dbReference type="GO" id="GO:0052689">
    <property type="term" value="F:carboxylic ester hydrolase activity"/>
    <property type="evidence" value="ECO:0007669"/>
    <property type="project" value="UniProtKB-ARBA"/>
</dbReference>
<comment type="similarity">
    <text evidence="1">Belongs to the AB hydrolase superfamily.</text>
</comment>
<keyword evidence="3" id="KW-0175">Coiled coil</keyword>
<protein>
    <submittedName>
        <fullName evidence="5">Phosphoribosyl transferase</fullName>
    </submittedName>
</protein>
<dbReference type="Gene3D" id="3.30.1310.20">
    <property type="entry name" value="PRTase-like"/>
    <property type="match status" value="1"/>
</dbReference>
<evidence type="ECO:0000313" key="5">
    <source>
        <dbReference type="EMBL" id="ORV84348.1"/>
    </source>
</evidence>
<dbReference type="InterPro" id="IPR029057">
    <property type="entry name" value="PRTase-like"/>
</dbReference>
<dbReference type="Proteomes" id="UP000193622">
    <property type="component" value="Unassembled WGS sequence"/>
</dbReference>
<evidence type="ECO:0000313" key="6">
    <source>
        <dbReference type="Proteomes" id="UP000193622"/>
    </source>
</evidence>
<dbReference type="RefSeq" id="WP_085177087.1">
    <property type="nucleotide sequence ID" value="NZ_LQPC01000047.1"/>
</dbReference>
<proteinExistence type="inferred from homology"/>
<dbReference type="InterPro" id="IPR029058">
    <property type="entry name" value="AB_hydrolase_fold"/>
</dbReference>
<name>A0A1X1WCT8_MYCIR</name>
<dbReference type="PANTHER" id="PTHR22946">
    <property type="entry name" value="DIENELACTONE HYDROLASE DOMAIN-CONTAINING PROTEIN-RELATED"/>
    <property type="match status" value="1"/>
</dbReference>
<dbReference type="Gene3D" id="3.40.50.1820">
    <property type="entry name" value="alpha/beta hydrolase"/>
    <property type="match status" value="1"/>
</dbReference>
<comment type="caution">
    <text evidence="5">The sequence shown here is derived from an EMBL/GenBank/DDBJ whole genome shotgun (WGS) entry which is preliminary data.</text>
</comment>
<dbReference type="InterPro" id="IPR002925">
    <property type="entry name" value="Dienelactn_hydro"/>
</dbReference>
<dbReference type="AlphaFoldDB" id="A0A1X1WCT8"/>
<dbReference type="InterPro" id="IPR050261">
    <property type="entry name" value="FrsA_esterase"/>
</dbReference>
<organism evidence="5 6">
    <name type="scientific">Mycolicibacterium iranicum</name>
    <name type="common">Mycobacterium iranicum</name>
    <dbReference type="NCBI Taxonomy" id="912594"/>
    <lineage>
        <taxon>Bacteria</taxon>
        <taxon>Bacillati</taxon>
        <taxon>Actinomycetota</taxon>
        <taxon>Actinomycetes</taxon>
        <taxon>Mycobacteriales</taxon>
        <taxon>Mycobacteriaceae</taxon>
        <taxon>Mycolicibacterium</taxon>
    </lineage>
</organism>
<feature type="domain" description="Dienelactone hydrolase" evidence="4">
    <location>
        <begin position="232"/>
        <end position="409"/>
    </location>
</feature>
<evidence type="ECO:0000256" key="3">
    <source>
        <dbReference type="SAM" id="Coils"/>
    </source>
</evidence>
<dbReference type="Pfam" id="PF01738">
    <property type="entry name" value="DLH"/>
    <property type="match status" value="1"/>
</dbReference>
<evidence type="ECO:0000259" key="4">
    <source>
        <dbReference type="Pfam" id="PF01738"/>
    </source>
</evidence>
<reference evidence="5 6" key="1">
    <citation type="submission" date="2016-01" db="EMBL/GenBank/DDBJ databases">
        <title>The new phylogeny of the genus Mycobacterium.</title>
        <authorList>
            <person name="Tarcisio F."/>
            <person name="Conor M."/>
            <person name="Antonella G."/>
            <person name="Elisabetta G."/>
            <person name="Giulia F.S."/>
            <person name="Sara T."/>
            <person name="Anna F."/>
            <person name="Clotilde B."/>
            <person name="Roberto B."/>
            <person name="Veronica D.S."/>
            <person name="Fabio R."/>
            <person name="Monica P."/>
            <person name="Olivier J."/>
            <person name="Enrico T."/>
            <person name="Nicola S."/>
        </authorList>
    </citation>
    <scope>NUCLEOTIDE SEQUENCE [LARGE SCALE GENOMIC DNA]</scope>
    <source>
        <strain evidence="5 6">DSM 45541</strain>
    </source>
</reference>
<keyword evidence="5" id="KW-0808">Transferase</keyword>
<dbReference type="CDD" id="cd06223">
    <property type="entry name" value="PRTases_typeI"/>
    <property type="match status" value="1"/>
</dbReference>
<feature type="coiled-coil region" evidence="3">
    <location>
        <begin position="89"/>
        <end position="116"/>
    </location>
</feature>